<keyword evidence="3" id="KW-1185">Reference proteome</keyword>
<dbReference type="OrthoDB" id="5970161at2759"/>
<reference evidence="2 3" key="1">
    <citation type="submission" date="2017-03" db="EMBL/GenBank/DDBJ databases">
        <title>Genome of the blue death feigning beetle - Asbolus verrucosus.</title>
        <authorList>
            <person name="Rider S.D."/>
        </authorList>
    </citation>
    <scope>NUCLEOTIDE SEQUENCE [LARGE SCALE GENOMIC DNA]</scope>
    <source>
        <strain evidence="2">Butters</strain>
        <tissue evidence="2">Head and leg muscle</tissue>
    </source>
</reference>
<dbReference type="Proteomes" id="UP000292052">
    <property type="component" value="Unassembled WGS sequence"/>
</dbReference>
<evidence type="ECO:0000313" key="2">
    <source>
        <dbReference type="EMBL" id="RZC37264.1"/>
    </source>
</evidence>
<sequence length="410" mass="46473">DVTFYLWQFRAPSNIEAVTIQNCTNFRLSFLCTAENKPITHLLVTNITNLFITKSMFTHNPQTIVFENIKNLVYIPENTFSQIKRRLPVGGCINPLSDFQNLYFNRVNIGTVAPKAFNELKDFHNFSWNEVRVERLQHSAVQLEFNKAGNFSVRKSHLEVSEHLAFKIIGPQVLFVQNKFVDISSGAINGTIGTFTFSINNVNNLQSYGISILSEIVQISDNRFEYLRSGAFEKVSPGLLQNSHRNFGTLRFVYEFSHNSVNFMDAASLNPDMQAYDHVATELKFNRNAFFCSCENLGWLFSDVGHGHNTELLLDFYETITDEEYKNTCSYTSCDLSLHNAKKLLQNGKCLTNTTAEGLCNVKKESTIINNKTRLTTQIQKHTFKSGGVFHLGTFAPLTIGMLLLSGYIA</sequence>
<keyword evidence="1" id="KW-1133">Transmembrane helix</keyword>
<name>A0A482VWW2_ASBVE</name>
<evidence type="ECO:0000313" key="3">
    <source>
        <dbReference type="Proteomes" id="UP000292052"/>
    </source>
</evidence>
<dbReference type="AlphaFoldDB" id="A0A482VWW2"/>
<protein>
    <submittedName>
        <fullName evidence="2">Uncharacterized protein</fullName>
    </submittedName>
</protein>
<gene>
    <name evidence="2" type="ORF">BDFB_007530</name>
</gene>
<organism evidence="2 3">
    <name type="scientific">Asbolus verrucosus</name>
    <name type="common">Desert ironclad beetle</name>
    <dbReference type="NCBI Taxonomy" id="1661398"/>
    <lineage>
        <taxon>Eukaryota</taxon>
        <taxon>Metazoa</taxon>
        <taxon>Ecdysozoa</taxon>
        <taxon>Arthropoda</taxon>
        <taxon>Hexapoda</taxon>
        <taxon>Insecta</taxon>
        <taxon>Pterygota</taxon>
        <taxon>Neoptera</taxon>
        <taxon>Endopterygota</taxon>
        <taxon>Coleoptera</taxon>
        <taxon>Polyphaga</taxon>
        <taxon>Cucujiformia</taxon>
        <taxon>Tenebrionidae</taxon>
        <taxon>Pimeliinae</taxon>
        <taxon>Asbolus</taxon>
    </lineage>
</organism>
<feature type="non-terminal residue" evidence="2">
    <location>
        <position position="1"/>
    </location>
</feature>
<keyword evidence="1" id="KW-0812">Transmembrane</keyword>
<comment type="caution">
    <text evidence="2">The sequence shown here is derived from an EMBL/GenBank/DDBJ whole genome shotgun (WGS) entry which is preliminary data.</text>
</comment>
<dbReference type="EMBL" id="QDEB01054342">
    <property type="protein sequence ID" value="RZC37264.1"/>
    <property type="molecule type" value="Genomic_DNA"/>
</dbReference>
<feature type="transmembrane region" description="Helical" evidence="1">
    <location>
        <begin position="388"/>
        <end position="409"/>
    </location>
</feature>
<accession>A0A482VWW2</accession>
<evidence type="ECO:0000256" key="1">
    <source>
        <dbReference type="SAM" id="Phobius"/>
    </source>
</evidence>
<keyword evidence="1" id="KW-0472">Membrane</keyword>
<proteinExistence type="predicted"/>